<feature type="domain" description="RecF/RecN/SMC N-terminal" evidence="11">
    <location>
        <begin position="3"/>
        <end position="359"/>
    </location>
</feature>
<keyword evidence="13" id="KW-1185">Reference proteome</keyword>
<dbReference type="NCBIfam" id="TIGR00611">
    <property type="entry name" value="recf"/>
    <property type="match status" value="1"/>
</dbReference>
<dbReference type="GO" id="GO:0000731">
    <property type="term" value="P:DNA synthesis involved in DNA repair"/>
    <property type="evidence" value="ECO:0007669"/>
    <property type="project" value="TreeGrafter"/>
</dbReference>
<evidence type="ECO:0000259" key="11">
    <source>
        <dbReference type="Pfam" id="PF02463"/>
    </source>
</evidence>
<dbReference type="OrthoDB" id="5289054at2"/>
<accession>M4V4X0</accession>
<dbReference type="Gene3D" id="3.40.50.300">
    <property type="entry name" value="P-loop containing nucleotide triphosphate hydrolases"/>
    <property type="match status" value="1"/>
</dbReference>
<evidence type="ECO:0000256" key="9">
    <source>
        <dbReference type="HAMAP-Rule" id="MF_00365"/>
    </source>
</evidence>
<dbReference type="InterPro" id="IPR003395">
    <property type="entry name" value="RecF/RecN/SMC_N"/>
</dbReference>
<dbReference type="eggNOG" id="COG1195">
    <property type="taxonomic scope" value="Bacteria"/>
</dbReference>
<dbReference type="InterPro" id="IPR018078">
    <property type="entry name" value="DNA-binding_RecF_CS"/>
</dbReference>
<evidence type="ECO:0000256" key="3">
    <source>
        <dbReference type="ARBA" id="ARBA00020170"/>
    </source>
</evidence>
<evidence type="ECO:0000313" key="12">
    <source>
        <dbReference type="EMBL" id="AGH94223.1"/>
    </source>
</evidence>
<keyword evidence="9 10" id="KW-0742">SOS response</keyword>
<dbReference type="EMBL" id="CP003537">
    <property type="protein sequence ID" value="AGH94223.1"/>
    <property type="molecule type" value="Genomic_DNA"/>
</dbReference>
<dbReference type="AlphaFoldDB" id="M4V4X0"/>
<keyword evidence="6 9" id="KW-0547">Nucleotide-binding</keyword>
<gene>
    <name evidence="9" type="primary">recF</name>
    <name evidence="12" type="ORF">A11Q_3</name>
</gene>
<sequence>MIIKSLSASFFRNFEQVDIQFNERLNIIIGDNGQGKTNIIEALYLLTEGESFRYSKNENLIQLGQNASFIHTNILNEDLDYKLSMKLTSSKKDILINNKVTNINRLTRFSSVLFSPESLNIIKESSDERRQLVDQLVAQTALNGVDTIRDYRKVLKTRNRLLKDISEEKIDYRMGLDTLESLNPAFLRLAAELTYLRLQALEDIRPQVEMALNNIHSSTSVKFDFEYVFSDQNHRNSDLEKLLNFMQNRMSELQKAELKSGVSLVGPQKHDVIFLYNGNDSRFYCSQGQQRSIILAYKMAQIVYHQKVHGFYPLLLLDDVLSELDLSKQESLISTLNQTETQTFVTTTDVSLLSKLSMNKASVFKIKNGQVVI</sequence>
<keyword evidence="9 10" id="KW-0227">DNA damage</keyword>
<dbReference type="GO" id="GO:0005737">
    <property type="term" value="C:cytoplasm"/>
    <property type="evidence" value="ECO:0007669"/>
    <property type="project" value="UniProtKB-SubCell"/>
</dbReference>
<evidence type="ECO:0000256" key="10">
    <source>
        <dbReference type="RuleBase" id="RU000578"/>
    </source>
</evidence>
<dbReference type="PATRIC" id="fig|1184267.3.peg.4"/>
<dbReference type="PROSITE" id="PS00618">
    <property type="entry name" value="RECF_2"/>
    <property type="match status" value="1"/>
</dbReference>
<evidence type="ECO:0000256" key="2">
    <source>
        <dbReference type="ARBA" id="ARBA00008016"/>
    </source>
</evidence>
<keyword evidence="7 9" id="KW-0067">ATP-binding</keyword>
<dbReference type="GO" id="GO:0003697">
    <property type="term" value="F:single-stranded DNA binding"/>
    <property type="evidence" value="ECO:0007669"/>
    <property type="project" value="UniProtKB-UniRule"/>
</dbReference>
<dbReference type="RefSeq" id="WP_015468713.1">
    <property type="nucleotide sequence ID" value="NC_020813.1"/>
</dbReference>
<evidence type="ECO:0000256" key="4">
    <source>
        <dbReference type="ARBA" id="ARBA00022490"/>
    </source>
</evidence>
<comment type="function">
    <text evidence="9 10">The RecF protein is involved in DNA metabolism; it is required for DNA replication and normal SOS inducibility. RecF binds preferentially to single-stranded, linear DNA. It also seems to bind ATP.</text>
</comment>
<dbReference type="Proteomes" id="UP000012040">
    <property type="component" value="Chromosome"/>
</dbReference>
<dbReference type="InterPro" id="IPR001238">
    <property type="entry name" value="DNA-binding_RecF"/>
</dbReference>
<dbReference type="GO" id="GO:0006302">
    <property type="term" value="P:double-strand break repair"/>
    <property type="evidence" value="ECO:0007669"/>
    <property type="project" value="TreeGrafter"/>
</dbReference>
<evidence type="ECO:0000256" key="6">
    <source>
        <dbReference type="ARBA" id="ARBA00022741"/>
    </source>
</evidence>
<evidence type="ECO:0000313" key="13">
    <source>
        <dbReference type="Proteomes" id="UP000012040"/>
    </source>
</evidence>
<dbReference type="STRING" id="1184267.A11Q_3"/>
<dbReference type="GO" id="GO:0009432">
    <property type="term" value="P:SOS response"/>
    <property type="evidence" value="ECO:0007669"/>
    <property type="project" value="UniProtKB-UniRule"/>
</dbReference>
<proteinExistence type="inferred from homology"/>
<dbReference type="Pfam" id="PF02463">
    <property type="entry name" value="SMC_N"/>
    <property type="match status" value="1"/>
</dbReference>
<reference evidence="12 13" key="1">
    <citation type="journal article" date="2013" name="ISME J.">
        <title>By their genes ye shall know them: genomic signatures of predatory bacteria.</title>
        <authorList>
            <person name="Pasternak Z."/>
            <person name="Pietrokovski S."/>
            <person name="Rotem O."/>
            <person name="Gophna U."/>
            <person name="Lurie-Weinberger M.N."/>
            <person name="Jurkevitch E."/>
        </authorList>
    </citation>
    <scope>NUCLEOTIDE SEQUENCE [LARGE SCALE GENOMIC DNA]</scope>
    <source>
        <strain evidence="12 13">JSS</strain>
    </source>
</reference>
<feature type="binding site" evidence="9">
    <location>
        <begin position="30"/>
        <end position="37"/>
    </location>
    <ligand>
        <name>ATP</name>
        <dbReference type="ChEBI" id="CHEBI:30616"/>
    </ligand>
</feature>
<keyword evidence="4 9" id="KW-0963">Cytoplasm</keyword>
<dbReference type="HAMAP" id="MF_00365">
    <property type="entry name" value="RecF"/>
    <property type="match status" value="1"/>
</dbReference>
<comment type="subcellular location">
    <subcellularLocation>
        <location evidence="1 9 10">Cytoplasm</location>
    </subcellularLocation>
</comment>
<dbReference type="HOGENOM" id="CLU_040267_0_1_7"/>
<protein>
    <recommendedName>
        <fullName evidence="3 9">DNA replication and repair protein RecF</fullName>
    </recommendedName>
</protein>
<evidence type="ECO:0000256" key="7">
    <source>
        <dbReference type="ARBA" id="ARBA00022840"/>
    </source>
</evidence>
<dbReference type="Gene3D" id="1.20.1050.90">
    <property type="entry name" value="RecF/RecN/SMC, N-terminal domain"/>
    <property type="match status" value="1"/>
</dbReference>
<dbReference type="GO" id="GO:0005524">
    <property type="term" value="F:ATP binding"/>
    <property type="evidence" value="ECO:0007669"/>
    <property type="project" value="UniProtKB-UniRule"/>
</dbReference>
<dbReference type="InterPro" id="IPR027417">
    <property type="entry name" value="P-loop_NTPase"/>
</dbReference>
<organism evidence="12 13">
    <name type="scientific">Pseudobdellovibrio exovorus JSS</name>
    <dbReference type="NCBI Taxonomy" id="1184267"/>
    <lineage>
        <taxon>Bacteria</taxon>
        <taxon>Pseudomonadati</taxon>
        <taxon>Bdellovibrionota</taxon>
        <taxon>Bdellovibrionia</taxon>
        <taxon>Bdellovibrionales</taxon>
        <taxon>Pseudobdellovibrionaceae</taxon>
        <taxon>Pseudobdellovibrio</taxon>
    </lineage>
</organism>
<name>M4V4X0_9BACT</name>
<dbReference type="InterPro" id="IPR042174">
    <property type="entry name" value="RecF_2"/>
</dbReference>
<evidence type="ECO:0000256" key="5">
    <source>
        <dbReference type="ARBA" id="ARBA00022705"/>
    </source>
</evidence>
<dbReference type="KEGG" id="bex:A11Q_3"/>
<evidence type="ECO:0000256" key="1">
    <source>
        <dbReference type="ARBA" id="ARBA00004496"/>
    </source>
</evidence>
<keyword evidence="8 9" id="KW-0238">DNA-binding</keyword>
<keyword evidence="9 10" id="KW-0234">DNA repair</keyword>
<comment type="similarity">
    <text evidence="2 9 10">Belongs to the RecF family.</text>
</comment>
<evidence type="ECO:0000256" key="8">
    <source>
        <dbReference type="ARBA" id="ARBA00023125"/>
    </source>
</evidence>
<dbReference type="GO" id="GO:0006260">
    <property type="term" value="P:DNA replication"/>
    <property type="evidence" value="ECO:0007669"/>
    <property type="project" value="UniProtKB-UniRule"/>
</dbReference>
<dbReference type="PANTHER" id="PTHR32182">
    <property type="entry name" value="DNA REPLICATION AND REPAIR PROTEIN RECF"/>
    <property type="match status" value="1"/>
</dbReference>
<dbReference type="PANTHER" id="PTHR32182:SF0">
    <property type="entry name" value="DNA REPLICATION AND REPAIR PROTEIN RECF"/>
    <property type="match status" value="1"/>
</dbReference>
<keyword evidence="5 9" id="KW-0235">DNA replication</keyword>
<dbReference type="SUPFAM" id="SSF52540">
    <property type="entry name" value="P-loop containing nucleoside triphosphate hydrolases"/>
    <property type="match status" value="1"/>
</dbReference>